<feature type="chain" id="PRO_5046018691" description="DUF3352 domain-containing protein" evidence="1">
    <location>
        <begin position="28"/>
        <end position="515"/>
    </location>
</feature>
<dbReference type="Proteomes" id="UP000006462">
    <property type="component" value="Unassembled WGS sequence"/>
</dbReference>
<reference evidence="2 3" key="1">
    <citation type="submission" date="2009-12" db="EMBL/GenBank/DDBJ databases">
        <authorList>
            <person name="Shrivastava S."/>
            <person name="Madupu R."/>
            <person name="Durkin A.S."/>
            <person name="Torralba M."/>
            <person name="Methe B."/>
            <person name="Sutton G.G."/>
            <person name="Strausberg R.L."/>
            <person name="Nelson K.E."/>
        </authorList>
    </citation>
    <scope>NUCLEOTIDE SEQUENCE [LARGE SCALE GENOMIC DNA]</scope>
    <source>
        <strain evidence="2 3">W5455</strain>
    </source>
</reference>
<dbReference type="EMBL" id="ADFP01000064">
    <property type="protein sequence ID" value="EFB90771.1"/>
    <property type="molecule type" value="Genomic_DNA"/>
</dbReference>
<evidence type="ECO:0000313" key="2">
    <source>
        <dbReference type="EMBL" id="EFB90771.1"/>
    </source>
</evidence>
<evidence type="ECO:0000313" key="3">
    <source>
        <dbReference type="Proteomes" id="UP000006462"/>
    </source>
</evidence>
<proteinExistence type="predicted"/>
<evidence type="ECO:0008006" key="4">
    <source>
        <dbReference type="Google" id="ProtNLM"/>
    </source>
</evidence>
<name>A0ABM9ZV35_9BACT</name>
<evidence type="ECO:0000256" key="1">
    <source>
        <dbReference type="SAM" id="SignalP"/>
    </source>
</evidence>
<protein>
    <recommendedName>
        <fullName evidence="4">DUF3352 domain-containing protein</fullName>
    </recommendedName>
</protein>
<gene>
    <name evidence="2" type="ORF">HMPREF7215_0815</name>
</gene>
<keyword evidence="3" id="KW-1185">Reference proteome</keyword>
<sequence length="515" mass="52881">MEYLMKKFRSVLAASAALALLVSSAFAAPRPGDLTTGLVGGGDWAAFGLRDAQALLNKPADSLLMRAMKMLPAEQVKNYADKAGSFDVRIALKSSLDEVDKLALAMEMKAPLTAEDFAAAGNFKAPEFTVTAPEGTTVTPLGTVDSEDGSIGLIYLATLERDGAKYLIGASGDPANLAVMAGAPENSAVVTARTPANVWAQMQISAETLAKMDAPLPQPLSLELGLDDTATSVKAMLWSNLVDEIGALIGKDLRAVLNGGAAAKAPLVCGSSPLAALVNLSASFLPENFKLADLIADADMLKEAESEINGAIGAVGLEWADVVKILRGNVTLGVAGKLAAPMVGEIPGLYLHVSDIDAAKAAALANMLAEQGKMVAGEPAAYDADGWKGFAFAAPVSVLVASGEKGLLIAGMNADQFGQAAEAVSGLAAALEPRNVALGFDIKVLQPVLKKLFTDFGDSVMPALGGDDAKGIVSMVLDNMGMVDAINLVNADADTLVLEVTPNAEMVGAFLPAAQ</sequence>
<organism evidence="2 3">
    <name type="scientific">Pyramidobacter piscolens W5455</name>
    <dbReference type="NCBI Taxonomy" id="352165"/>
    <lineage>
        <taxon>Bacteria</taxon>
        <taxon>Thermotogati</taxon>
        <taxon>Synergistota</taxon>
        <taxon>Synergistia</taxon>
        <taxon>Synergistales</taxon>
        <taxon>Dethiosulfovibrionaceae</taxon>
        <taxon>Pyramidobacter</taxon>
    </lineage>
</organism>
<comment type="caution">
    <text evidence="2">The sequence shown here is derived from an EMBL/GenBank/DDBJ whole genome shotgun (WGS) entry which is preliminary data.</text>
</comment>
<feature type="signal peptide" evidence="1">
    <location>
        <begin position="1"/>
        <end position="27"/>
    </location>
</feature>
<keyword evidence="1" id="KW-0732">Signal</keyword>
<accession>A0ABM9ZV35</accession>